<evidence type="ECO:0000256" key="1">
    <source>
        <dbReference type="SAM" id="MobiDB-lite"/>
    </source>
</evidence>
<comment type="caution">
    <text evidence="2">The sequence shown here is derived from an EMBL/GenBank/DDBJ whole genome shotgun (WGS) entry which is preliminary data.</text>
</comment>
<gene>
    <name evidence="2" type="ORF">AVEN_88651_1</name>
</gene>
<sequence length="105" mass="11767">MKRTTPEMASILSKLPLHASGRTLDSLRMIYRATGPMHGGSSVESCFETGKRNRKLTTRRRRPQQVSSGFPPLQKTILLLTSSTRTALPVESGLQQNEKEKKRSQ</sequence>
<dbReference type="EMBL" id="BGPR01162312">
    <property type="protein sequence ID" value="GBM00463.1"/>
    <property type="molecule type" value="Genomic_DNA"/>
</dbReference>
<evidence type="ECO:0000313" key="3">
    <source>
        <dbReference type="Proteomes" id="UP000499080"/>
    </source>
</evidence>
<feature type="compositionally biased region" description="Basic residues" evidence="1">
    <location>
        <begin position="52"/>
        <end position="63"/>
    </location>
</feature>
<evidence type="ECO:0000313" key="2">
    <source>
        <dbReference type="EMBL" id="GBM00463.1"/>
    </source>
</evidence>
<proteinExistence type="predicted"/>
<organism evidence="2 3">
    <name type="scientific">Araneus ventricosus</name>
    <name type="common">Orbweaver spider</name>
    <name type="synonym">Epeira ventricosa</name>
    <dbReference type="NCBI Taxonomy" id="182803"/>
    <lineage>
        <taxon>Eukaryota</taxon>
        <taxon>Metazoa</taxon>
        <taxon>Ecdysozoa</taxon>
        <taxon>Arthropoda</taxon>
        <taxon>Chelicerata</taxon>
        <taxon>Arachnida</taxon>
        <taxon>Araneae</taxon>
        <taxon>Araneomorphae</taxon>
        <taxon>Entelegynae</taxon>
        <taxon>Araneoidea</taxon>
        <taxon>Araneidae</taxon>
        <taxon>Araneus</taxon>
    </lineage>
</organism>
<keyword evidence="3" id="KW-1185">Reference proteome</keyword>
<protein>
    <submittedName>
        <fullName evidence="2">Uncharacterized protein</fullName>
    </submittedName>
</protein>
<dbReference type="Proteomes" id="UP000499080">
    <property type="component" value="Unassembled WGS sequence"/>
</dbReference>
<feature type="region of interest" description="Disordered" evidence="1">
    <location>
        <begin position="86"/>
        <end position="105"/>
    </location>
</feature>
<reference evidence="2 3" key="1">
    <citation type="journal article" date="2019" name="Sci. Rep.">
        <title>Orb-weaving spider Araneus ventricosus genome elucidates the spidroin gene catalogue.</title>
        <authorList>
            <person name="Kono N."/>
            <person name="Nakamura H."/>
            <person name="Ohtoshi R."/>
            <person name="Moran D.A.P."/>
            <person name="Shinohara A."/>
            <person name="Yoshida Y."/>
            <person name="Fujiwara M."/>
            <person name="Mori M."/>
            <person name="Tomita M."/>
            <person name="Arakawa K."/>
        </authorList>
    </citation>
    <scope>NUCLEOTIDE SEQUENCE [LARGE SCALE GENOMIC DNA]</scope>
</reference>
<feature type="region of interest" description="Disordered" evidence="1">
    <location>
        <begin position="38"/>
        <end position="73"/>
    </location>
</feature>
<dbReference type="AlphaFoldDB" id="A0A4Y2C7Y6"/>
<name>A0A4Y2C7Y6_ARAVE</name>
<accession>A0A4Y2C7Y6</accession>